<dbReference type="EMBL" id="CP038017">
    <property type="protein sequence ID" value="QIV93936.1"/>
    <property type="molecule type" value="Genomic_DNA"/>
</dbReference>
<proteinExistence type="predicted"/>
<name>A0A6M3HVY6_9GAMM</name>
<evidence type="ECO:0000313" key="1">
    <source>
        <dbReference type="EMBL" id="QIV93936.1"/>
    </source>
</evidence>
<keyword evidence="2" id="KW-1185">Reference proteome</keyword>
<dbReference type="AlphaFoldDB" id="A0A6M3HVY6"/>
<accession>A0A6M3HVY6</accession>
<gene>
    <name evidence="1" type="ORF">E3E15_00605</name>
</gene>
<sequence length="157" mass="18278">MQKIQISEAEYVAIKASNHIAKGVKNILGVAVNKTKLKDLDKAVMIKKLQEYERVKYYWSNATRLNEQQSQNAKKYSNLRRIQFGSDKRMLGDDLQSLNRLDSLISRKENGKISKVEEEQLNKIFEHRRERFGVEQLMPGEKEKLKKFDSDMSGLSK</sequence>
<evidence type="ECO:0000313" key="2">
    <source>
        <dbReference type="Proteomes" id="UP000503320"/>
    </source>
</evidence>
<organism evidence="1 2">
    <name type="scientific">Allofrancisella frigidaquae</name>
    <dbReference type="NCBI Taxonomy" id="1085644"/>
    <lineage>
        <taxon>Bacteria</taxon>
        <taxon>Pseudomonadati</taxon>
        <taxon>Pseudomonadota</taxon>
        <taxon>Gammaproteobacteria</taxon>
        <taxon>Thiotrichales</taxon>
        <taxon>Francisellaceae</taxon>
        <taxon>Allofrancisella</taxon>
    </lineage>
</organism>
<reference evidence="1 2" key="1">
    <citation type="submission" date="2019-03" db="EMBL/GenBank/DDBJ databases">
        <title>Complete Genome Sequence of Allofrancisella frigidaquae Strain SYSU 10HL1970 Isolated from Water-Cooling Systems in China.</title>
        <authorList>
            <person name="Ohrman C."/>
            <person name="Uneklint I."/>
            <person name="Sjodin A."/>
        </authorList>
    </citation>
    <scope>NUCLEOTIDE SEQUENCE [LARGE SCALE GENOMIC DNA]</scope>
    <source>
        <strain evidence="1 2">SYSU 10HL1970</strain>
    </source>
</reference>
<protein>
    <submittedName>
        <fullName evidence="1">Uncharacterized protein</fullName>
    </submittedName>
</protein>
<dbReference type="RefSeq" id="WP_172106208.1">
    <property type="nucleotide sequence ID" value="NZ_CP038017.1"/>
</dbReference>
<dbReference type="Proteomes" id="UP000503320">
    <property type="component" value="Chromosome"/>
</dbReference>
<dbReference type="KEGG" id="afri:E3E15_00605"/>